<feature type="compositionally biased region" description="Polar residues" evidence="10">
    <location>
        <begin position="253"/>
        <end position="267"/>
    </location>
</feature>
<keyword evidence="5" id="KW-0132">Cell division</keyword>
<dbReference type="GO" id="GO:0005634">
    <property type="term" value="C:nucleus"/>
    <property type="evidence" value="ECO:0007669"/>
    <property type="project" value="UniProtKB-SubCell"/>
</dbReference>
<dbReference type="HOGENOM" id="CLU_038589_1_0_1"/>
<evidence type="ECO:0000313" key="13">
    <source>
        <dbReference type="Proteomes" id="UP000039046"/>
    </source>
</evidence>
<protein>
    <recommendedName>
        <fullName evidence="11">Borealin N-terminal domain-containing protein</fullName>
    </recommendedName>
</protein>
<evidence type="ECO:0000256" key="2">
    <source>
        <dbReference type="ARBA" id="ARBA00004584"/>
    </source>
</evidence>
<dbReference type="GO" id="GO:0051233">
    <property type="term" value="C:spindle midzone"/>
    <property type="evidence" value="ECO:0007669"/>
    <property type="project" value="TreeGrafter"/>
</dbReference>
<evidence type="ECO:0000256" key="4">
    <source>
        <dbReference type="ARBA" id="ARBA00022454"/>
    </source>
</evidence>
<gene>
    <name evidence="12" type="ORF">VHEMI06485</name>
</gene>
<feature type="compositionally biased region" description="Polar residues" evidence="10">
    <location>
        <begin position="299"/>
        <end position="317"/>
    </location>
</feature>
<feature type="region of interest" description="Disordered" evidence="10">
    <location>
        <begin position="115"/>
        <end position="215"/>
    </location>
</feature>
<evidence type="ECO:0000256" key="10">
    <source>
        <dbReference type="SAM" id="MobiDB-lite"/>
    </source>
</evidence>
<dbReference type="Proteomes" id="UP000039046">
    <property type="component" value="Unassembled WGS sequence"/>
</dbReference>
<dbReference type="InterPro" id="IPR018851">
    <property type="entry name" value="Borealin_N"/>
</dbReference>
<feature type="compositionally biased region" description="Low complexity" evidence="10">
    <location>
        <begin position="282"/>
        <end position="291"/>
    </location>
</feature>
<evidence type="ECO:0000256" key="8">
    <source>
        <dbReference type="ARBA" id="ARBA00023306"/>
    </source>
</evidence>
<evidence type="ECO:0000256" key="3">
    <source>
        <dbReference type="ARBA" id="ARBA00009914"/>
    </source>
</evidence>
<dbReference type="AlphaFoldDB" id="A0A0A1T7G2"/>
<dbReference type="PANTHER" id="PTHR16040:SF7">
    <property type="entry name" value="AUSTRALIN, ISOFORM A-RELATED"/>
    <property type="match status" value="1"/>
</dbReference>
<dbReference type="PANTHER" id="PTHR16040">
    <property type="entry name" value="AUSTRALIN, ISOFORM A-RELATED"/>
    <property type="match status" value="1"/>
</dbReference>
<feature type="compositionally biased region" description="Low complexity" evidence="10">
    <location>
        <begin position="233"/>
        <end position="252"/>
    </location>
</feature>
<feature type="compositionally biased region" description="Basic and acidic residues" evidence="10">
    <location>
        <begin position="144"/>
        <end position="161"/>
    </location>
</feature>
<feature type="domain" description="Borealin N-terminal" evidence="11">
    <location>
        <begin position="48"/>
        <end position="102"/>
    </location>
</feature>
<name>A0A0A1T7G2_9HYPO</name>
<evidence type="ECO:0000256" key="7">
    <source>
        <dbReference type="ARBA" id="ARBA00023242"/>
    </source>
</evidence>
<dbReference type="GO" id="GO:0032133">
    <property type="term" value="C:chromosome passenger complex"/>
    <property type="evidence" value="ECO:0007669"/>
    <property type="project" value="TreeGrafter"/>
</dbReference>
<evidence type="ECO:0000256" key="6">
    <source>
        <dbReference type="ARBA" id="ARBA00022776"/>
    </source>
</evidence>
<feature type="region of interest" description="Disordered" evidence="10">
    <location>
        <begin position="1"/>
        <end position="38"/>
    </location>
</feature>
<comment type="similarity">
    <text evidence="3">Belongs to the borealin family.</text>
</comment>
<keyword evidence="9" id="KW-0137">Centromere</keyword>
<evidence type="ECO:0000259" key="11">
    <source>
        <dbReference type="Pfam" id="PF10444"/>
    </source>
</evidence>
<dbReference type="GO" id="GO:0000070">
    <property type="term" value="P:mitotic sister chromatid segregation"/>
    <property type="evidence" value="ECO:0007669"/>
    <property type="project" value="TreeGrafter"/>
</dbReference>
<evidence type="ECO:0000256" key="1">
    <source>
        <dbReference type="ARBA" id="ARBA00004123"/>
    </source>
</evidence>
<dbReference type="Pfam" id="PF10444">
    <property type="entry name" value="Nbl1_Borealin_N"/>
    <property type="match status" value="1"/>
</dbReference>
<evidence type="ECO:0000256" key="5">
    <source>
        <dbReference type="ARBA" id="ARBA00022618"/>
    </source>
</evidence>
<dbReference type="OrthoDB" id="2392550at2759"/>
<feature type="region of interest" description="Disordered" evidence="10">
    <location>
        <begin position="230"/>
        <end position="340"/>
    </location>
</feature>
<evidence type="ECO:0000256" key="9">
    <source>
        <dbReference type="ARBA" id="ARBA00023328"/>
    </source>
</evidence>
<dbReference type="EMBL" id="CDHN01000003">
    <property type="protein sequence ID" value="CEJ90724.1"/>
    <property type="molecule type" value="Genomic_DNA"/>
</dbReference>
<proteinExistence type="inferred from homology"/>
<accession>A0A0A1T7G2</accession>
<dbReference type="Gene3D" id="6.10.250.1900">
    <property type="match status" value="1"/>
</dbReference>
<keyword evidence="8" id="KW-0131">Cell cycle</keyword>
<keyword evidence="4" id="KW-0158">Chromosome</keyword>
<keyword evidence="7" id="KW-0539">Nucleus</keyword>
<dbReference type="GO" id="GO:0051301">
    <property type="term" value="P:cell division"/>
    <property type="evidence" value="ECO:0007669"/>
    <property type="project" value="UniProtKB-KW"/>
</dbReference>
<dbReference type="GO" id="GO:0000775">
    <property type="term" value="C:chromosome, centromeric region"/>
    <property type="evidence" value="ECO:0007669"/>
    <property type="project" value="UniProtKB-SubCell"/>
</dbReference>
<evidence type="ECO:0000313" key="12">
    <source>
        <dbReference type="EMBL" id="CEJ90724.1"/>
    </source>
</evidence>
<dbReference type="InterPro" id="IPR018867">
    <property type="entry name" value="Cell_div_borealin"/>
</dbReference>
<keyword evidence="6" id="KW-0498">Mitosis</keyword>
<feature type="compositionally biased region" description="Low complexity" evidence="10">
    <location>
        <begin position="318"/>
        <end position="332"/>
    </location>
</feature>
<organism evidence="12 13">
    <name type="scientific">[Torrubiella] hemipterigena</name>
    <dbReference type="NCBI Taxonomy" id="1531966"/>
    <lineage>
        <taxon>Eukaryota</taxon>
        <taxon>Fungi</taxon>
        <taxon>Dikarya</taxon>
        <taxon>Ascomycota</taxon>
        <taxon>Pezizomycotina</taxon>
        <taxon>Sordariomycetes</taxon>
        <taxon>Hypocreomycetidae</taxon>
        <taxon>Hypocreales</taxon>
        <taxon>Clavicipitaceae</taxon>
        <taxon>Clavicipitaceae incertae sedis</taxon>
        <taxon>'Torrubiella' clade</taxon>
    </lineage>
</organism>
<sequence length="340" mass="37207">MAPTKSKKLVSDQKSKSRMATKVPIRDSPSTPQRSPIKRRKIGISLQQKQTLIDNLQLEVTERARRLRAQYHAHAQGIRSRIEMRINRIPTSLRKMTMGELLMKFIQQEQQKAANVAPPPVPAKDYPTRTQPKKTAQAHHQKRLSHEISGDKENANENGEHLKKRVRGAQMGSVRPTQVLSPTSSNSRLAHRETSPRKAPLSRPGSPLKGNGQSRSATAINALTNMVEKAKAARAAGSRKATTTSTSRPATAMSNKTRPVTTSRNQPSRPPTRVGRRLSNASDTSQSSTTTVVRKPTGTKATASSARKAITSSVRKATTSTKTSGTLQTSSSGRILRKRA</sequence>
<comment type="subcellular location">
    <subcellularLocation>
        <location evidence="2">Chromosome</location>
        <location evidence="2">Centromere</location>
    </subcellularLocation>
    <subcellularLocation>
        <location evidence="1">Nucleus</location>
    </subcellularLocation>
</comment>
<feature type="compositionally biased region" description="Polar residues" evidence="10">
    <location>
        <begin position="175"/>
        <end position="188"/>
    </location>
</feature>
<keyword evidence="13" id="KW-1185">Reference proteome</keyword>
<reference evidence="12 13" key="1">
    <citation type="journal article" date="2015" name="Genome Announc.">
        <title>Draft Genome Sequence and Gene Annotation of the Entomopathogenic Fungus Verticillium hemipterigenum.</title>
        <authorList>
            <person name="Horn F."/>
            <person name="Habel A."/>
            <person name="Scharf D.H."/>
            <person name="Dworschak J."/>
            <person name="Brakhage A.A."/>
            <person name="Guthke R."/>
            <person name="Hertweck C."/>
            <person name="Linde J."/>
        </authorList>
    </citation>
    <scope>NUCLEOTIDE SEQUENCE [LARGE SCALE GENOMIC DNA]</scope>
</reference>